<dbReference type="PANTHER" id="PTHR11679">
    <property type="entry name" value="VESICLE PROTEIN SORTING-ASSOCIATED"/>
    <property type="match status" value="1"/>
</dbReference>
<accession>A0A9P6EQT3</accession>
<dbReference type="InterPro" id="IPR043154">
    <property type="entry name" value="Sec-1-like_dom1"/>
</dbReference>
<dbReference type="Pfam" id="PF00995">
    <property type="entry name" value="Sec1"/>
    <property type="match status" value="1"/>
</dbReference>
<dbReference type="Proteomes" id="UP000807306">
    <property type="component" value="Unassembled WGS sequence"/>
</dbReference>
<organism evidence="4 5">
    <name type="scientific">Crepidotus variabilis</name>
    <dbReference type="NCBI Taxonomy" id="179855"/>
    <lineage>
        <taxon>Eukaryota</taxon>
        <taxon>Fungi</taxon>
        <taxon>Dikarya</taxon>
        <taxon>Basidiomycota</taxon>
        <taxon>Agaricomycotina</taxon>
        <taxon>Agaricomycetes</taxon>
        <taxon>Agaricomycetidae</taxon>
        <taxon>Agaricales</taxon>
        <taxon>Agaricineae</taxon>
        <taxon>Crepidotaceae</taxon>
        <taxon>Crepidotus</taxon>
    </lineage>
</organism>
<comment type="similarity">
    <text evidence="1">Belongs to the STXBP/unc-18/SEC1 family.</text>
</comment>
<dbReference type="InterPro" id="IPR001619">
    <property type="entry name" value="Sec1-like"/>
</dbReference>
<keyword evidence="5" id="KW-1185">Reference proteome</keyword>
<protein>
    <submittedName>
        <fullName evidence="4">Sec1-like protein</fullName>
    </submittedName>
</protein>
<dbReference type="InterPro" id="IPR036045">
    <property type="entry name" value="Sec1-like_sf"/>
</dbReference>
<dbReference type="Gene3D" id="3.40.50.1910">
    <property type="match status" value="1"/>
</dbReference>
<dbReference type="Gene3D" id="3.90.830.10">
    <property type="entry name" value="Syntaxin Binding Protein 1, Chain A, domain 2"/>
    <property type="match status" value="1"/>
</dbReference>
<evidence type="ECO:0000259" key="2">
    <source>
        <dbReference type="Pfam" id="PF07970"/>
    </source>
</evidence>
<proteinExistence type="inferred from homology"/>
<evidence type="ECO:0000259" key="3">
    <source>
        <dbReference type="Pfam" id="PF13850"/>
    </source>
</evidence>
<comment type="caution">
    <text evidence="4">The sequence shown here is derived from an EMBL/GenBank/DDBJ whole genome shotgun (WGS) entry which is preliminary data.</text>
</comment>
<dbReference type="GO" id="GO:0016192">
    <property type="term" value="P:vesicle-mediated transport"/>
    <property type="evidence" value="ECO:0007669"/>
    <property type="project" value="InterPro"/>
</dbReference>
<evidence type="ECO:0000313" key="4">
    <source>
        <dbReference type="EMBL" id="KAF9533245.1"/>
    </source>
</evidence>
<dbReference type="InterPro" id="IPR039542">
    <property type="entry name" value="Erv_N"/>
</dbReference>
<dbReference type="InterPro" id="IPR027482">
    <property type="entry name" value="Sec1-like_dom2"/>
</dbReference>
<dbReference type="Gene3D" id="1.25.40.60">
    <property type="match status" value="1"/>
</dbReference>
<gene>
    <name evidence="4" type="ORF">CPB83DRAFT_880362</name>
</gene>
<dbReference type="Pfam" id="PF07970">
    <property type="entry name" value="COPIIcoated_ERV"/>
    <property type="match status" value="1"/>
</dbReference>
<dbReference type="OrthoDB" id="10266265at2759"/>
<evidence type="ECO:0000313" key="5">
    <source>
        <dbReference type="Proteomes" id="UP000807306"/>
    </source>
</evidence>
<dbReference type="SUPFAM" id="SSF56815">
    <property type="entry name" value="Sec1/munc18-like (SM) proteins"/>
    <property type="match status" value="1"/>
</dbReference>
<dbReference type="InterPro" id="IPR012936">
    <property type="entry name" value="Erv_C"/>
</dbReference>
<name>A0A9P6EQT3_9AGAR</name>
<dbReference type="Gene3D" id="3.40.50.2060">
    <property type="match status" value="1"/>
</dbReference>
<evidence type="ECO:0000256" key="1">
    <source>
        <dbReference type="ARBA" id="ARBA00009884"/>
    </source>
</evidence>
<sequence>MDVVKAVETYVSKMLATPSAMKVLLLDSHTTPIVSLSATQSTLLSQQVYLTDRIDNKKRDRMPHMKCVCFLQNSEDSLEALEDELREPKYGEYYLYFSNILTKSAIERLAQFDEYEVIREVQEYFADYAPISPSLFSLNYAPSSSKPLYGSTPGAWDPRALELAMQGIIGVLLSLRKKPIIRYEKMSPMAKKLGTEIQHRIQSESTLFDFRLTQVPPLLLILDRRNDPVTPLLSQWTYQAMVHELLGIQNGRVDLSKTPDVRPELSEITLTTSTDPFFQAQYMATFGDLGTSLKDYVQDYQKRSASHSPEAINSIADMKRFVEEYPEFRKLGGNVSKHVALVGELSRLVGRDKLLEVGEVEQGLATSAGADFKAVEVLITDSSVPSWNKLRLVMLYALRYQKMQTSNIASLINLMLANGVGREDAKLVYVLLNVAGADQRQDDLFSTESLLAKGRSALKGLKGVENVYTQHTPHLSQTLENLYRGRLKEISYPFIETPAPNATLQRPQDIIIFMIGGTTYEEAKTVAQFNQDPVAATNGSIINPGATRILLGGTCVHNSSSYIDMLRSAAVNFPPSVFEPPPESASNAPVLNLNVAGVNLSLGGPGGTGVYRTSNDGVNVQADGLRDGVMNFFDKVARPEQVSVIMAKGLFGALKGIDAFGKTTEDVKVKTRTGALLTLISAAIILSVTTMEFLNYRRVDVDTSIVVDRSRGEKLTVALNMTFPRVPCFLVSVDVMDITGALQRDVSHNVLKTRLKADGEAILDSFNADLRNDLDKLHDTKKDNYCGSCYGGVEPENGCCNTCDEVRQSYVNRGWSFAQPELVEQCRNENWTEKLHEQADEGCNVSGRIRVNKVVGNIHFSPGRSFQANTRNLYELVPYLKDDINRHDFSHTVHHWAFEGDDEYDYWKSKSSVRMKEKLGIKENPLDGTNGRTSVAQYMFQYFLKVVSTQYRPLGESEVNTHQYSMTHFERNLQEGSQGNTQGINVQHGVNGLPGAFFNFEISPILIVHTEQRQTFSHFLTSTCAIVGGVLTVASLVDSVLFATGRALKKSGAGASAGYGGKLM</sequence>
<dbReference type="InterPro" id="IPR043127">
    <property type="entry name" value="Sec-1-like_dom3a"/>
</dbReference>
<dbReference type="Pfam" id="PF13850">
    <property type="entry name" value="ERGIC_N"/>
    <property type="match status" value="1"/>
</dbReference>
<feature type="domain" description="Endoplasmic reticulum vesicle transporter N-terminal" evidence="3">
    <location>
        <begin position="654"/>
        <end position="743"/>
    </location>
</feature>
<dbReference type="EMBL" id="MU157829">
    <property type="protein sequence ID" value="KAF9533245.1"/>
    <property type="molecule type" value="Genomic_DNA"/>
</dbReference>
<feature type="domain" description="Endoplasmic reticulum vesicle transporter C-terminal" evidence="2">
    <location>
        <begin position="789"/>
        <end position="1038"/>
    </location>
</feature>
<dbReference type="AlphaFoldDB" id="A0A9P6EQT3"/>
<reference evidence="4" key="1">
    <citation type="submission" date="2020-11" db="EMBL/GenBank/DDBJ databases">
        <authorList>
            <consortium name="DOE Joint Genome Institute"/>
            <person name="Ahrendt S."/>
            <person name="Riley R."/>
            <person name="Andreopoulos W."/>
            <person name="Labutti K."/>
            <person name="Pangilinan J."/>
            <person name="Ruiz-Duenas F.J."/>
            <person name="Barrasa J.M."/>
            <person name="Sanchez-Garcia M."/>
            <person name="Camarero S."/>
            <person name="Miyauchi S."/>
            <person name="Serrano A."/>
            <person name="Linde D."/>
            <person name="Babiker R."/>
            <person name="Drula E."/>
            <person name="Ayuso-Fernandez I."/>
            <person name="Pacheco R."/>
            <person name="Padilla G."/>
            <person name="Ferreira P."/>
            <person name="Barriuso J."/>
            <person name="Kellner H."/>
            <person name="Castanera R."/>
            <person name="Alfaro M."/>
            <person name="Ramirez L."/>
            <person name="Pisabarro A.G."/>
            <person name="Kuo A."/>
            <person name="Tritt A."/>
            <person name="Lipzen A."/>
            <person name="He G."/>
            <person name="Yan M."/>
            <person name="Ng V."/>
            <person name="Cullen D."/>
            <person name="Martin F."/>
            <person name="Rosso M.-N."/>
            <person name="Henrissat B."/>
            <person name="Hibbett D."/>
            <person name="Martinez A.T."/>
            <person name="Grigoriev I.V."/>
        </authorList>
    </citation>
    <scope>NUCLEOTIDE SEQUENCE</scope>
    <source>
        <strain evidence="4">CBS 506.95</strain>
    </source>
</reference>